<gene>
    <name evidence="2" type="ORF">SLEP1_g53065</name>
</gene>
<comment type="caution">
    <text evidence="2">The sequence shown here is derived from an EMBL/GenBank/DDBJ whole genome shotgun (WGS) entry which is preliminary data.</text>
</comment>
<organism evidence="2 3">
    <name type="scientific">Rubroshorea leprosula</name>
    <dbReference type="NCBI Taxonomy" id="152421"/>
    <lineage>
        <taxon>Eukaryota</taxon>
        <taxon>Viridiplantae</taxon>
        <taxon>Streptophyta</taxon>
        <taxon>Embryophyta</taxon>
        <taxon>Tracheophyta</taxon>
        <taxon>Spermatophyta</taxon>
        <taxon>Magnoliopsida</taxon>
        <taxon>eudicotyledons</taxon>
        <taxon>Gunneridae</taxon>
        <taxon>Pentapetalae</taxon>
        <taxon>rosids</taxon>
        <taxon>malvids</taxon>
        <taxon>Malvales</taxon>
        <taxon>Dipterocarpaceae</taxon>
        <taxon>Rubroshorea</taxon>
    </lineage>
</organism>
<reference evidence="2 3" key="1">
    <citation type="journal article" date="2021" name="Commun. Biol.">
        <title>The genome of Shorea leprosula (Dipterocarpaceae) highlights the ecological relevance of drought in aseasonal tropical rainforests.</title>
        <authorList>
            <person name="Ng K.K.S."/>
            <person name="Kobayashi M.J."/>
            <person name="Fawcett J.A."/>
            <person name="Hatakeyama M."/>
            <person name="Paape T."/>
            <person name="Ng C.H."/>
            <person name="Ang C.C."/>
            <person name="Tnah L.H."/>
            <person name="Lee C.T."/>
            <person name="Nishiyama T."/>
            <person name="Sese J."/>
            <person name="O'Brien M.J."/>
            <person name="Copetti D."/>
            <person name="Mohd Noor M.I."/>
            <person name="Ong R.C."/>
            <person name="Putra M."/>
            <person name="Sireger I.Z."/>
            <person name="Indrioko S."/>
            <person name="Kosugi Y."/>
            <person name="Izuno A."/>
            <person name="Isagi Y."/>
            <person name="Lee S.L."/>
            <person name="Shimizu K.K."/>
        </authorList>
    </citation>
    <scope>NUCLEOTIDE SEQUENCE [LARGE SCALE GENOMIC DNA]</scope>
    <source>
        <strain evidence="2">214</strain>
    </source>
</reference>
<name>A0AAV5M9D2_9ROSI</name>
<feature type="region of interest" description="Disordered" evidence="1">
    <location>
        <begin position="1"/>
        <end position="30"/>
    </location>
</feature>
<keyword evidence="3" id="KW-1185">Reference proteome</keyword>
<proteinExistence type="predicted"/>
<dbReference type="AlphaFoldDB" id="A0AAV5M9D2"/>
<evidence type="ECO:0000256" key="1">
    <source>
        <dbReference type="SAM" id="MobiDB-lite"/>
    </source>
</evidence>
<accession>A0AAV5M9D2</accession>
<dbReference type="EMBL" id="BPVZ01000201">
    <property type="protein sequence ID" value="GKV46052.1"/>
    <property type="molecule type" value="Genomic_DNA"/>
</dbReference>
<sequence length="147" mass="16810">MPEGDLVDTPKGSLKDETIDGGDDNPFHETRTTSQALRGGLEEQLIRALDLNSGGIKIEVIDFHGKMYAEDYLDWEVSLENYFQLKHMAENRKVIFVKHKLNGAALQWGKRDEKQHSGRGKPNISNWKHMKAKIWKQFLPASYATEL</sequence>
<evidence type="ECO:0000313" key="3">
    <source>
        <dbReference type="Proteomes" id="UP001054252"/>
    </source>
</evidence>
<protein>
    <submittedName>
        <fullName evidence="2">Uncharacterized protein</fullName>
    </submittedName>
</protein>
<evidence type="ECO:0000313" key="2">
    <source>
        <dbReference type="EMBL" id="GKV46052.1"/>
    </source>
</evidence>
<dbReference type="Proteomes" id="UP001054252">
    <property type="component" value="Unassembled WGS sequence"/>
</dbReference>